<keyword evidence="5" id="KW-1185">Reference proteome</keyword>
<name>A0A941IME2_9ACTN</name>
<dbReference type="GO" id="GO:0016747">
    <property type="term" value="F:acyltransferase activity, transferring groups other than amino-acyl groups"/>
    <property type="evidence" value="ECO:0007669"/>
    <property type="project" value="InterPro"/>
</dbReference>
<evidence type="ECO:0000313" key="5">
    <source>
        <dbReference type="Proteomes" id="UP000676325"/>
    </source>
</evidence>
<sequence>MNHIVRAVRGEDWTKVRAIRLAALRDPVAHLAFLETYEQAVARPDEFWQERAAGAAEGKSARQFVAEAADGSWIGTVSVLVERPGVEGIFGEVPEVAQTHVVGVFVEQAARGTGVAEELFRAALEWSWSLSEPRIERVRLFVHEDNARAEAMYGKVGFKRTGVSVPVPADPSKRENELALLRS</sequence>
<dbReference type="CDD" id="cd04301">
    <property type="entry name" value="NAT_SF"/>
    <property type="match status" value="1"/>
</dbReference>
<dbReference type="InterPro" id="IPR050832">
    <property type="entry name" value="Bact_Acetyltransf"/>
</dbReference>
<evidence type="ECO:0000256" key="2">
    <source>
        <dbReference type="ARBA" id="ARBA00023315"/>
    </source>
</evidence>
<dbReference type="SUPFAM" id="SSF55729">
    <property type="entry name" value="Acyl-CoA N-acyltransferases (Nat)"/>
    <property type="match status" value="1"/>
</dbReference>
<dbReference type="PANTHER" id="PTHR43877">
    <property type="entry name" value="AMINOALKYLPHOSPHONATE N-ACETYLTRANSFERASE-RELATED-RELATED"/>
    <property type="match status" value="1"/>
</dbReference>
<reference evidence="4" key="1">
    <citation type="submission" date="2021-04" db="EMBL/GenBank/DDBJ databases">
        <title>Genome based classification of Actinospica acidithermotolerans sp. nov., an actinobacterium isolated from an Indonesian hot spring.</title>
        <authorList>
            <person name="Kusuma A.B."/>
            <person name="Putra K.E."/>
            <person name="Nafisah S."/>
            <person name="Loh J."/>
            <person name="Nouioui I."/>
            <person name="Goodfellow M."/>
        </authorList>
    </citation>
    <scope>NUCLEOTIDE SEQUENCE</scope>
    <source>
        <strain evidence="4">MGRD01-02</strain>
    </source>
</reference>
<dbReference type="Gene3D" id="3.40.630.30">
    <property type="match status" value="1"/>
</dbReference>
<keyword evidence="2" id="KW-0012">Acyltransferase</keyword>
<dbReference type="RefSeq" id="WP_212521051.1">
    <property type="nucleotide sequence ID" value="NZ_JAGSOH010000106.1"/>
</dbReference>
<protein>
    <submittedName>
        <fullName evidence="4">GNAT family N-acetyltransferase</fullName>
    </submittedName>
</protein>
<accession>A0A941IME2</accession>
<dbReference type="AlphaFoldDB" id="A0A941IME2"/>
<dbReference type="InterPro" id="IPR000182">
    <property type="entry name" value="GNAT_dom"/>
</dbReference>
<dbReference type="InterPro" id="IPR016181">
    <property type="entry name" value="Acyl_CoA_acyltransferase"/>
</dbReference>
<evidence type="ECO:0000256" key="1">
    <source>
        <dbReference type="ARBA" id="ARBA00022679"/>
    </source>
</evidence>
<dbReference type="Pfam" id="PF00583">
    <property type="entry name" value="Acetyltransf_1"/>
    <property type="match status" value="1"/>
</dbReference>
<keyword evidence="1" id="KW-0808">Transferase</keyword>
<gene>
    <name evidence="4" type="ORF">KDK95_26675</name>
</gene>
<dbReference type="EMBL" id="JAGSOH010000106">
    <property type="protein sequence ID" value="MBR7829918.1"/>
    <property type="molecule type" value="Genomic_DNA"/>
</dbReference>
<proteinExistence type="predicted"/>
<dbReference type="PROSITE" id="PS51186">
    <property type="entry name" value="GNAT"/>
    <property type="match status" value="1"/>
</dbReference>
<feature type="domain" description="N-acetyltransferase" evidence="3">
    <location>
        <begin position="17"/>
        <end position="183"/>
    </location>
</feature>
<evidence type="ECO:0000313" key="4">
    <source>
        <dbReference type="EMBL" id="MBR7829918.1"/>
    </source>
</evidence>
<dbReference type="Proteomes" id="UP000676325">
    <property type="component" value="Unassembled WGS sequence"/>
</dbReference>
<comment type="caution">
    <text evidence="4">The sequence shown here is derived from an EMBL/GenBank/DDBJ whole genome shotgun (WGS) entry which is preliminary data.</text>
</comment>
<evidence type="ECO:0000259" key="3">
    <source>
        <dbReference type="PROSITE" id="PS51186"/>
    </source>
</evidence>
<organism evidence="4 5">
    <name type="scientific">Actinospica acidithermotolerans</name>
    <dbReference type="NCBI Taxonomy" id="2828514"/>
    <lineage>
        <taxon>Bacteria</taxon>
        <taxon>Bacillati</taxon>
        <taxon>Actinomycetota</taxon>
        <taxon>Actinomycetes</taxon>
        <taxon>Catenulisporales</taxon>
        <taxon>Actinospicaceae</taxon>
        <taxon>Actinospica</taxon>
    </lineage>
</organism>